<name>A0A974C688_XENLA</name>
<protein>
    <submittedName>
        <fullName evidence="2">Uncharacterized protein</fullName>
    </submittedName>
</protein>
<keyword evidence="1" id="KW-0472">Membrane</keyword>
<proteinExistence type="predicted"/>
<keyword evidence="1" id="KW-1133">Transmembrane helix</keyword>
<feature type="transmembrane region" description="Helical" evidence="1">
    <location>
        <begin position="12"/>
        <end position="34"/>
    </location>
</feature>
<accession>A0A974C688</accession>
<keyword evidence="1" id="KW-0812">Transmembrane</keyword>
<gene>
    <name evidence="2" type="ORF">XELAEV_18038450mg</name>
</gene>
<dbReference type="EMBL" id="CM004480">
    <property type="protein sequence ID" value="OCT67167.1"/>
    <property type="molecule type" value="Genomic_DNA"/>
</dbReference>
<dbReference type="AlphaFoldDB" id="A0A974C688"/>
<evidence type="ECO:0000313" key="2">
    <source>
        <dbReference type="EMBL" id="OCT67167.1"/>
    </source>
</evidence>
<dbReference type="Proteomes" id="UP000694892">
    <property type="component" value="Chromosome 8L"/>
</dbReference>
<sequence length="261" mass="29815">MATLHRSTQAGGLAVPNLYLYYLAALLVTIRWWFESDCTNASCTLESGILGSREALRLLPYRGRAAHPQLAQKLLTPTGLTYHSPHAPLWCNKLLPHFLTNQDYKFWAGNGLRYVRDLYHEGELKSFLELKASCPTQHVTQFRYDQLRHGAQAQFPNPQSTIVATSLENALQLQVVGKPLSAIYHSLLAPEEKRPLKCFQKWIRDIDNLDEESWELIMRHMLATTISARDKLVQLKFMQLTFDRAPHPNDLNFSSSLIQGE</sequence>
<reference evidence="3" key="1">
    <citation type="journal article" date="2016" name="Nature">
        <title>Genome evolution in the allotetraploid frog Xenopus laevis.</title>
        <authorList>
            <person name="Session A.M."/>
            <person name="Uno Y."/>
            <person name="Kwon T."/>
            <person name="Chapman J.A."/>
            <person name="Toyoda A."/>
            <person name="Takahashi S."/>
            <person name="Fukui A."/>
            <person name="Hikosaka A."/>
            <person name="Suzuki A."/>
            <person name="Kondo M."/>
            <person name="van Heeringen S.J."/>
            <person name="Quigley I."/>
            <person name="Heinz S."/>
            <person name="Ogino H."/>
            <person name="Ochi H."/>
            <person name="Hellsten U."/>
            <person name="Lyons J.B."/>
            <person name="Simakov O."/>
            <person name="Putnam N."/>
            <person name="Stites J."/>
            <person name="Kuroki Y."/>
            <person name="Tanaka T."/>
            <person name="Michiue T."/>
            <person name="Watanabe M."/>
            <person name="Bogdanovic O."/>
            <person name="Lister R."/>
            <person name="Georgiou G."/>
            <person name="Paranjpe S.S."/>
            <person name="van Kruijsbergen I."/>
            <person name="Shu S."/>
            <person name="Carlson J."/>
            <person name="Kinoshita T."/>
            <person name="Ohta Y."/>
            <person name="Mawaribuchi S."/>
            <person name="Jenkins J."/>
            <person name="Grimwood J."/>
            <person name="Schmutz J."/>
            <person name="Mitros T."/>
            <person name="Mozaffari S.V."/>
            <person name="Suzuki Y."/>
            <person name="Haramoto Y."/>
            <person name="Yamamoto T.S."/>
            <person name="Takagi C."/>
            <person name="Heald R."/>
            <person name="Miller K."/>
            <person name="Haudenschild C."/>
            <person name="Kitzman J."/>
            <person name="Nakayama T."/>
            <person name="Izutsu Y."/>
            <person name="Robert J."/>
            <person name="Fortriede J."/>
            <person name="Burns K."/>
            <person name="Lotay V."/>
            <person name="Karimi K."/>
            <person name="Yasuoka Y."/>
            <person name="Dichmann D.S."/>
            <person name="Flajnik M.F."/>
            <person name="Houston D.W."/>
            <person name="Shendure J."/>
            <person name="DuPasquier L."/>
            <person name="Vize P.D."/>
            <person name="Zorn A.M."/>
            <person name="Ito M."/>
            <person name="Marcotte E.M."/>
            <person name="Wallingford J.B."/>
            <person name="Ito Y."/>
            <person name="Asashima M."/>
            <person name="Ueno N."/>
            <person name="Matsuda Y."/>
            <person name="Veenstra G.J."/>
            <person name="Fujiyama A."/>
            <person name="Harland R.M."/>
            <person name="Taira M."/>
            <person name="Rokhsar D.S."/>
        </authorList>
    </citation>
    <scope>NUCLEOTIDE SEQUENCE [LARGE SCALE GENOMIC DNA]</scope>
    <source>
        <strain evidence="3">J</strain>
    </source>
</reference>
<evidence type="ECO:0000256" key="1">
    <source>
        <dbReference type="SAM" id="Phobius"/>
    </source>
</evidence>
<evidence type="ECO:0000313" key="3">
    <source>
        <dbReference type="Proteomes" id="UP000694892"/>
    </source>
</evidence>
<organism evidence="2 3">
    <name type="scientific">Xenopus laevis</name>
    <name type="common">African clawed frog</name>
    <dbReference type="NCBI Taxonomy" id="8355"/>
    <lineage>
        <taxon>Eukaryota</taxon>
        <taxon>Metazoa</taxon>
        <taxon>Chordata</taxon>
        <taxon>Craniata</taxon>
        <taxon>Vertebrata</taxon>
        <taxon>Euteleostomi</taxon>
        <taxon>Amphibia</taxon>
        <taxon>Batrachia</taxon>
        <taxon>Anura</taxon>
        <taxon>Pipoidea</taxon>
        <taxon>Pipidae</taxon>
        <taxon>Xenopodinae</taxon>
        <taxon>Xenopus</taxon>
        <taxon>Xenopus</taxon>
    </lineage>
</organism>